<protein>
    <submittedName>
        <fullName evidence="1">Uncharacterized protein</fullName>
    </submittedName>
</protein>
<dbReference type="EMBL" id="KT006981">
    <property type="protein sequence ID" value="AKQ01841.1"/>
    <property type="molecule type" value="Genomic_DNA"/>
</dbReference>
<proteinExistence type="predicted"/>
<accession>A0A0H4T2H5</accession>
<sequence>MNFTNFMNFSLPRGLPDARDHAFVGQFAEANAAKAEIPHEASAAATTKTSVFLP</sequence>
<dbReference type="AlphaFoldDB" id="A0A0H4T2H5"/>
<organism evidence="1">
    <name type="scientific">uncultured Parcubacteria bacterium Rifle_16ft_4_minimus_2958</name>
    <dbReference type="NCBI Taxonomy" id="1665137"/>
    <lineage>
        <taxon>Bacteria</taxon>
        <taxon>Candidatus Parcubacteria</taxon>
        <taxon>environmental samples</taxon>
    </lineage>
</organism>
<name>A0A0H4T2H5_9BACT</name>
<evidence type="ECO:0000313" key="1">
    <source>
        <dbReference type="EMBL" id="AKQ01841.1"/>
    </source>
</evidence>
<reference evidence="1" key="1">
    <citation type="journal article" date="2015" name="ISME J.">
        <title>Aquifer environment selects for microbial species cohorts in sediment and groundwater.</title>
        <authorList>
            <person name="Hug L.A."/>
            <person name="Thomas B.C."/>
            <person name="Brown C.T."/>
            <person name="Frischkorn K.R."/>
            <person name="Williams K.H."/>
            <person name="Tringe S.G."/>
            <person name="Banfield J.F."/>
        </authorList>
    </citation>
    <scope>NUCLEOTIDE SEQUENCE</scope>
</reference>